<evidence type="ECO:0000313" key="2">
    <source>
        <dbReference type="Proteomes" id="UP000524246"/>
    </source>
</evidence>
<proteinExistence type="predicted"/>
<comment type="caution">
    <text evidence="1">The sequence shown here is derived from an EMBL/GenBank/DDBJ whole genome shotgun (WGS) entry which is preliminary data.</text>
</comment>
<accession>A0A7X9FQ38</accession>
<evidence type="ECO:0000313" key="1">
    <source>
        <dbReference type="EMBL" id="NMC62226.1"/>
    </source>
</evidence>
<dbReference type="Proteomes" id="UP000524246">
    <property type="component" value="Unassembled WGS sequence"/>
</dbReference>
<dbReference type="EMBL" id="JAAZON010000139">
    <property type="protein sequence ID" value="NMC62226.1"/>
    <property type="molecule type" value="Genomic_DNA"/>
</dbReference>
<dbReference type="AlphaFoldDB" id="A0A7X9FQ38"/>
<gene>
    <name evidence="1" type="ORF">GYA55_03575</name>
</gene>
<reference evidence="1 2" key="1">
    <citation type="journal article" date="2020" name="Biotechnol. Biofuels">
        <title>New insights from the biogas microbiome by comprehensive genome-resolved metagenomics of nearly 1600 species originating from multiple anaerobic digesters.</title>
        <authorList>
            <person name="Campanaro S."/>
            <person name="Treu L."/>
            <person name="Rodriguez-R L.M."/>
            <person name="Kovalovszki A."/>
            <person name="Ziels R.M."/>
            <person name="Maus I."/>
            <person name="Zhu X."/>
            <person name="Kougias P.G."/>
            <person name="Basile A."/>
            <person name="Luo G."/>
            <person name="Schluter A."/>
            <person name="Konstantinidis K.T."/>
            <person name="Angelidaki I."/>
        </authorList>
    </citation>
    <scope>NUCLEOTIDE SEQUENCE [LARGE SCALE GENOMIC DNA]</scope>
    <source>
        <strain evidence="1">AS27yjCOA_65</strain>
    </source>
</reference>
<name>A0A7X9FQ38_9DELT</name>
<organism evidence="1 2">
    <name type="scientific">SAR324 cluster bacterium</name>
    <dbReference type="NCBI Taxonomy" id="2024889"/>
    <lineage>
        <taxon>Bacteria</taxon>
        <taxon>Deltaproteobacteria</taxon>
        <taxon>SAR324 cluster</taxon>
    </lineage>
</organism>
<protein>
    <submittedName>
        <fullName evidence="1">Uncharacterized protein</fullName>
    </submittedName>
</protein>
<sequence>MWLPDGWWIITEVTNKGVRFTAGANGLPEIESSAKFRSDREATSMARKALRSMAYENQDSGWSKFRCHARLPGQTKAFCGARIKNSPNTKHAYSEQCGNCLRIVESIPDPDEAENDIKKYFRYV</sequence>